<dbReference type="Proteomes" id="UP001054837">
    <property type="component" value="Unassembled WGS sequence"/>
</dbReference>
<keyword evidence="2" id="KW-1185">Reference proteome</keyword>
<dbReference type="AlphaFoldDB" id="A0AAV4R3I8"/>
<organism evidence="1 2">
    <name type="scientific">Caerostris darwini</name>
    <dbReference type="NCBI Taxonomy" id="1538125"/>
    <lineage>
        <taxon>Eukaryota</taxon>
        <taxon>Metazoa</taxon>
        <taxon>Ecdysozoa</taxon>
        <taxon>Arthropoda</taxon>
        <taxon>Chelicerata</taxon>
        <taxon>Arachnida</taxon>
        <taxon>Araneae</taxon>
        <taxon>Araneomorphae</taxon>
        <taxon>Entelegynae</taxon>
        <taxon>Araneoidea</taxon>
        <taxon>Araneidae</taxon>
        <taxon>Caerostris</taxon>
    </lineage>
</organism>
<protein>
    <submittedName>
        <fullName evidence="1">Uncharacterized protein</fullName>
    </submittedName>
</protein>
<sequence length="69" mass="7722">MRILSLSTSGVRIEAIIIVYAREGMISPLMPFVEFEVNGKRTQTAFRCPPSKLVWDDVMASILSCYIIG</sequence>
<accession>A0AAV4R3I8</accession>
<evidence type="ECO:0000313" key="2">
    <source>
        <dbReference type="Proteomes" id="UP001054837"/>
    </source>
</evidence>
<reference evidence="1 2" key="1">
    <citation type="submission" date="2021-06" db="EMBL/GenBank/DDBJ databases">
        <title>Caerostris darwini draft genome.</title>
        <authorList>
            <person name="Kono N."/>
            <person name="Arakawa K."/>
        </authorList>
    </citation>
    <scope>NUCLEOTIDE SEQUENCE [LARGE SCALE GENOMIC DNA]</scope>
</reference>
<comment type="caution">
    <text evidence="1">The sequence shown here is derived from an EMBL/GenBank/DDBJ whole genome shotgun (WGS) entry which is preliminary data.</text>
</comment>
<gene>
    <name evidence="1" type="ORF">CDAR_507471</name>
</gene>
<proteinExistence type="predicted"/>
<name>A0AAV4R3I8_9ARAC</name>
<dbReference type="EMBL" id="BPLQ01005422">
    <property type="protein sequence ID" value="GIY14876.1"/>
    <property type="molecule type" value="Genomic_DNA"/>
</dbReference>
<evidence type="ECO:0000313" key="1">
    <source>
        <dbReference type="EMBL" id="GIY14876.1"/>
    </source>
</evidence>